<sequence>MRENRRASRYGGVAQHSLGDVLAVAVGVPVVVAAVLVAVSYPVIAAAVATGAGVALAVSRLRERIGGGSTVCGVDTTGEGGTDPALAGTGRHSS</sequence>
<organism evidence="4 6">
    <name type="scientific">Halapricum hydrolyticum</name>
    <dbReference type="NCBI Taxonomy" id="2979991"/>
    <lineage>
        <taxon>Archaea</taxon>
        <taxon>Methanobacteriati</taxon>
        <taxon>Methanobacteriota</taxon>
        <taxon>Stenosarchaea group</taxon>
        <taxon>Halobacteria</taxon>
        <taxon>Halobacteriales</taxon>
        <taxon>Haloarculaceae</taxon>
        <taxon>Halapricum</taxon>
    </lineage>
</organism>
<dbReference type="Proteomes" id="UP001209746">
    <property type="component" value="Unassembled WGS sequence"/>
</dbReference>
<keyword evidence="2" id="KW-0812">Transmembrane</keyword>
<keyword evidence="5" id="KW-1185">Reference proteome</keyword>
<dbReference type="EMBL" id="JAOPKC010000003">
    <property type="protein sequence ID" value="MCU4717390.1"/>
    <property type="molecule type" value="Genomic_DNA"/>
</dbReference>
<feature type="transmembrane region" description="Helical" evidence="2">
    <location>
        <begin position="21"/>
        <end position="38"/>
    </location>
</feature>
<keyword evidence="2" id="KW-1133">Transmembrane helix</keyword>
<evidence type="ECO:0000313" key="6">
    <source>
        <dbReference type="Proteomes" id="UP001209746"/>
    </source>
</evidence>
<dbReference type="Proteomes" id="UP001208186">
    <property type="component" value="Unassembled WGS sequence"/>
</dbReference>
<evidence type="ECO:0000313" key="4">
    <source>
        <dbReference type="EMBL" id="MCU4726554.1"/>
    </source>
</evidence>
<proteinExistence type="predicted"/>
<evidence type="ECO:0000256" key="1">
    <source>
        <dbReference type="SAM" id="MobiDB-lite"/>
    </source>
</evidence>
<protein>
    <submittedName>
        <fullName evidence="4">Uncharacterized protein</fullName>
    </submittedName>
</protein>
<evidence type="ECO:0000313" key="5">
    <source>
        <dbReference type="Proteomes" id="UP001208186"/>
    </source>
</evidence>
<gene>
    <name evidence="4" type="ORF">OB914_06190</name>
    <name evidence="3" type="ORF">OB916_04855</name>
</gene>
<dbReference type="AlphaFoldDB" id="A0AAE3LH45"/>
<reference evidence="4" key="1">
    <citation type="submission" date="2023-02" db="EMBL/GenBank/DDBJ databases">
        <title>Enrichment on poylsaccharides allowed isolation of novel metabolic and taxonomic groups of Haloarchaea.</title>
        <authorList>
            <person name="Sorokin D.Y."/>
            <person name="Elcheninov A.G."/>
            <person name="Khizhniak T.V."/>
            <person name="Kolganova T.V."/>
            <person name="Kublanov I.V."/>
        </authorList>
    </citation>
    <scope>NUCLEOTIDE SEQUENCE</scope>
    <source>
        <strain evidence="3 5">HArc-curdl5-1</strain>
        <strain evidence="4">HArc-curdl7</strain>
    </source>
</reference>
<dbReference type="RefSeq" id="WP_315908157.1">
    <property type="nucleotide sequence ID" value="NZ_JAOPKC010000003.1"/>
</dbReference>
<feature type="region of interest" description="Disordered" evidence="1">
    <location>
        <begin position="72"/>
        <end position="94"/>
    </location>
</feature>
<keyword evidence="2" id="KW-0472">Membrane</keyword>
<dbReference type="EMBL" id="JAOPKD010000004">
    <property type="protein sequence ID" value="MCU4726554.1"/>
    <property type="molecule type" value="Genomic_DNA"/>
</dbReference>
<accession>A0AAE3LH45</accession>
<evidence type="ECO:0000256" key="2">
    <source>
        <dbReference type="SAM" id="Phobius"/>
    </source>
</evidence>
<name>A0AAE3LH45_9EURY</name>
<comment type="caution">
    <text evidence="4">The sequence shown here is derived from an EMBL/GenBank/DDBJ whole genome shotgun (WGS) entry which is preliminary data.</text>
</comment>
<evidence type="ECO:0000313" key="3">
    <source>
        <dbReference type="EMBL" id="MCU4717390.1"/>
    </source>
</evidence>